<sequence length="153" mass="16959">MHRNPERSGGSSCSVHGLEGSPWTKTTWAISRSSREVWRPMKWVVESSPAAVTRRSGKTATLRLFRWLSPDGEGLDGGEARVRELHPQVRAARGGSSSHLVRSQEVATGLPADRPLPDDGLFVDQSEMIYSMDCDPFIANRSEILVAMLRESR</sequence>
<organism evidence="1 2">
    <name type="scientific">Spirodela intermedia</name>
    <name type="common">Intermediate duckweed</name>
    <dbReference type="NCBI Taxonomy" id="51605"/>
    <lineage>
        <taxon>Eukaryota</taxon>
        <taxon>Viridiplantae</taxon>
        <taxon>Streptophyta</taxon>
        <taxon>Embryophyta</taxon>
        <taxon>Tracheophyta</taxon>
        <taxon>Spermatophyta</taxon>
        <taxon>Magnoliopsida</taxon>
        <taxon>Liliopsida</taxon>
        <taxon>Araceae</taxon>
        <taxon>Lemnoideae</taxon>
        <taxon>Spirodela</taxon>
    </lineage>
</organism>
<dbReference type="Proteomes" id="UP001189122">
    <property type="component" value="Unassembled WGS sequence"/>
</dbReference>
<reference evidence="2" key="1">
    <citation type="journal article" date="2020" name="Sci. Rep.">
        <title>Chromosome-scale genome assembly for the duckweed Spirodela intermedia, integrating cytogenetic maps, PacBio and Oxford Nanopore libraries.</title>
        <authorList>
            <person name="Hoang P.T.N."/>
            <person name="Fiebig A."/>
            <person name="Novak P."/>
            <person name="Macas J."/>
            <person name="Cao H.X."/>
            <person name="Stepanenko A."/>
            <person name="Chen G."/>
            <person name="Borisjuk N."/>
            <person name="Scholz U."/>
            <person name="Schubert I."/>
        </authorList>
    </citation>
    <scope>NUCLEOTIDE SEQUENCE [LARGE SCALE GENOMIC DNA]</scope>
</reference>
<comment type="caution">
    <text evidence="1">The sequence shown here is derived from an EMBL/GenBank/DDBJ whole genome shotgun (WGS) entry which is preliminary data.</text>
</comment>
<evidence type="ECO:0000313" key="2">
    <source>
        <dbReference type="Proteomes" id="UP001189122"/>
    </source>
</evidence>
<accession>A0ABN7E8F0</accession>
<dbReference type="EMBL" id="CACRZD030000079">
    <property type="protein sequence ID" value="CAA6674122.1"/>
    <property type="molecule type" value="Genomic_DNA"/>
</dbReference>
<protein>
    <submittedName>
        <fullName evidence="1">Uncharacterized protein</fullName>
    </submittedName>
</protein>
<evidence type="ECO:0000313" key="1">
    <source>
        <dbReference type="EMBL" id="CAA6674122.1"/>
    </source>
</evidence>
<gene>
    <name evidence="1" type="ORF">SI7747_UN020480</name>
</gene>
<proteinExistence type="predicted"/>
<name>A0ABN7E8F0_SPIIN</name>
<keyword evidence="2" id="KW-1185">Reference proteome</keyword>